<dbReference type="Pfam" id="PF00069">
    <property type="entry name" value="Pkinase"/>
    <property type="match status" value="1"/>
</dbReference>
<dbReference type="STRING" id="2094558.A0A314UK28"/>
<dbReference type="SMART" id="SM00220">
    <property type="entry name" value="S_TKc"/>
    <property type="match status" value="1"/>
</dbReference>
<gene>
    <name evidence="2" type="ORF">Pyn_39692</name>
</gene>
<comment type="caution">
    <text evidence="2">The sequence shown here is derived from an EMBL/GenBank/DDBJ whole genome shotgun (WGS) entry which is preliminary data.</text>
</comment>
<name>A0A314UK28_PRUYE</name>
<dbReference type="SUPFAM" id="SSF56112">
    <property type="entry name" value="Protein kinase-like (PK-like)"/>
    <property type="match status" value="1"/>
</dbReference>
<protein>
    <submittedName>
        <fullName evidence="2">LRR receptor-like serine/threonine-protein kinase FLS2</fullName>
    </submittedName>
</protein>
<keyword evidence="2" id="KW-0808">Transferase</keyword>
<dbReference type="Gene3D" id="1.10.510.10">
    <property type="entry name" value="Transferase(Phosphotransferase) domain 1"/>
    <property type="match status" value="1"/>
</dbReference>
<dbReference type="OrthoDB" id="676979at2759"/>
<dbReference type="GO" id="GO:0016020">
    <property type="term" value="C:membrane"/>
    <property type="evidence" value="ECO:0007669"/>
    <property type="project" value="TreeGrafter"/>
</dbReference>
<keyword evidence="3" id="KW-1185">Reference proteome</keyword>
<accession>A0A314UK28</accession>
<dbReference type="PROSITE" id="PS50011">
    <property type="entry name" value="PROTEIN_KINASE_DOM"/>
    <property type="match status" value="1"/>
</dbReference>
<evidence type="ECO:0000313" key="3">
    <source>
        <dbReference type="Proteomes" id="UP000250321"/>
    </source>
</evidence>
<dbReference type="AlphaFoldDB" id="A0A314UK28"/>
<dbReference type="InterPro" id="IPR051564">
    <property type="entry name" value="LRR_receptor-like_kinase"/>
</dbReference>
<dbReference type="EMBL" id="PJQY01003463">
    <property type="protein sequence ID" value="PQM37328.1"/>
    <property type="molecule type" value="Genomic_DNA"/>
</dbReference>
<feature type="domain" description="Protein kinase" evidence="1">
    <location>
        <begin position="1"/>
        <end position="210"/>
    </location>
</feature>
<proteinExistence type="predicted"/>
<evidence type="ECO:0000259" key="1">
    <source>
        <dbReference type="PROSITE" id="PS50011"/>
    </source>
</evidence>
<organism evidence="2 3">
    <name type="scientific">Prunus yedoensis var. nudiflora</name>
    <dbReference type="NCBI Taxonomy" id="2094558"/>
    <lineage>
        <taxon>Eukaryota</taxon>
        <taxon>Viridiplantae</taxon>
        <taxon>Streptophyta</taxon>
        <taxon>Embryophyta</taxon>
        <taxon>Tracheophyta</taxon>
        <taxon>Spermatophyta</taxon>
        <taxon>Magnoliopsida</taxon>
        <taxon>eudicotyledons</taxon>
        <taxon>Gunneridae</taxon>
        <taxon>Pentapetalae</taxon>
        <taxon>rosids</taxon>
        <taxon>fabids</taxon>
        <taxon>Rosales</taxon>
        <taxon>Rosaceae</taxon>
        <taxon>Amygdaloideae</taxon>
        <taxon>Amygdaleae</taxon>
        <taxon>Prunus</taxon>
    </lineage>
</organism>
<dbReference type="PANTHER" id="PTHR48055">
    <property type="entry name" value="LEUCINE-RICH REPEAT RECEPTOR PROTEIN KINASE EMS1"/>
    <property type="match status" value="1"/>
</dbReference>
<dbReference type="Proteomes" id="UP000250321">
    <property type="component" value="Unassembled WGS sequence"/>
</dbReference>
<reference evidence="2 3" key="1">
    <citation type="submission" date="2018-02" db="EMBL/GenBank/DDBJ databases">
        <title>Draft genome of wild Prunus yedoensis var. nudiflora.</title>
        <authorList>
            <person name="Baek S."/>
            <person name="Kim J.-H."/>
            <person name="Choi K."/>
            <person name="Kim G.-B."/>
            <person name="Cho A."/>
            <person name="Jang H."/>
            <person name="Shin C.-H."/>
            <person name="Yu H.-J."/>
            <person name="Mun J.-H."/>
        </authorList>
    </citation>
    <scope>NUCLEOTIDE SEQUENCE [LARGE SCALE GENOMIC DNA]</scope>
    <source>
        <strain evidence="3">cv. Jeju island</strain>
        <tissue evidence="2">Leaf</tissue>
    </source>
</reference>
<dbReference type="InterPro" id="IPR008271">
    <property type="entry name" value="Ser/Thr_kinase_AS"/>
</dbReference>
<sequence>MENGNLESVIHEDEVNEGRWTLSERINILISIASGLDYLHSGYGFPIVHCDLKPSNILLDGDWEAHVSDFGTARMLGVHLQDGSNLSSASAFEGTIGYLAPEFAYMRKVTTKVDVFSFGITVMELLTKQRPTGLTEENGLPMSLHQLVEKALANGKKNILQVLDPMLASTISKEQEEIAEDLLKLALVCSDPNPDNRPNMNEVLSTLLKLKKEK</sequence>
<keyword evidence="2" id="KW-0675">Receptor</keyword>
<evidence type="ECO:0000313" key="2">
    <source>
        <dbReference type="EMBL" id="PQM37328.1"/>
    </source>
</evidence>
<dbReference type="InterPro" id="IPR011009">
    <property type="entry name" value="Kinase-like_dom_sf"/>
</dbReference>
<dbReference type="PROSITE" id="PS00108">
    <property type="entry name" value="PROTEIN_KINASE_ST"/>
    <property type="match status" value="1"/>
</dbReference>
<dbReference type="InterPro" id="IPR000719">
    <property type="entry name" value="Prot_kinase_dom"/>
</dbReference>
<dbReference type="PANTHER" id="PTHR48055:SF57">
    <property type="entry name" value="PROTEIN KINASE DOMAIN-CONTAINING PROTEIN"/>
    <property type="match status" value="1"/>
</dbReference>
<dbReference type="FunFam" id="1.10.510.10:FF:001387">
    <property type="entry name" value="LRR receptor-like serine/threonine-protein kinase FLS2"/>
    <property type="match status" value="1"/>
</dbReference>
<dbReference type="GO" id="GO:0005524">
    <property type="term" value="F:ATP binding"/>
    <property type="evidence" value="ECO:0007669"/>
    <property type="project" value="InterPro"/>
</dbReference>
<dbReference type="GO" id="GO:0004672">
    <property type="term" value="F:protein kinase activity"/>
    <property type="evidence" value="ECO:0007669"/>
    <property type="project" value="InterPro"/>
</dbReference>
<keyword evidence="2" id="KW-0418">Kinase</keyword>